<evidence type="ECO:0000259" key="1">
    <source>
        <dbReference type="Pfam" id="PF13577"/>
    </source>
</evidence>
<accession>A0ABN8EQ02</accession>
<proteinExistence type="predicted"/>
<comment type="caution">
    <text evidence="2">The sequence shown here is derived from an EMBL/GenBank/DDBJ whole genome shotgun (WGS) entry which is preliminary data.</text>
</comment>
<gene>
    <name evidence="2" type="ORF">SIN8267_03207</name>
</gene>
<dbReference type="Gene3D" id="3.10.450.50">
    <property type="match status" value="1"/>
</dbReference>
<feature type="domain" description="SnoaL-like" evidence="1">
    <location>
        <begin position="15"/>
        <end position="141"/>
    </location>
</feature>
<reference evidence="2" key="1">
    <citation type="submission" date="2021-12" db="EMBL/GenBank/DDBJ databases">
        <authorList>
            <person name="Rodrigo-Torres L."/>
            <person name="Arahal R. D."/>
            <person name="Lucena T."/>
        </authorList>
    </citation>
    <scope>NUCLEOTIDE SEQUENCE</scope>
    <source>
        <strain evidence="2">CECT 8267</strain>
    </source>
</reference>
<dbReference type="CDD" id="cd00531">
    <property type="entry name" value="NTF2_like"/>
    <property type="match status" value="1"/>
</dbReference>
<dbReference type="SUPFAM" id="SSF54427">
    <property type="entry name" value="NTF2-like"/>
    <property type="match status" value="1"/>
</dbReference>
<dbReference type="Pfam" id="PF13577">
    <property type="entry name" value="SnoaL_4"/>
    <property type="match status" value="1"/>
</dbReference>
<name>A0ABN8EQ02_9GAMM</name>
<dbReference type="RefSeq" id="WP_237445750.1">
    <property type="nucleotide sequence ID" value="NZ_CAKLPX010000004.1"/>
</dbReference>
<dbReference type="InterPro" id="IPR037401">
    <property type="entry name" value="SnoaL-like"/>
</dbReference>
<dbReference type="EMBL" id="CAKLPX010000004">
    <property type="protein sequence ID" value="CAH0993068.1"/>
    <property type="molecule type" value="Genomic_DNA"/>
</dbReference>
<sequence length="168" mass="18482">MSDTNALLLQQSLIDSCNAYAEGIDSKNWAMVRACFDDQVALDYGELSAAGGAPDVLQSADDWVKVLQSAINGFDITRHTMTNHRISLEGDTACCRVYLDADHVIFSHPELLHALDGDVVRLVGEYTNHYRQTDAGWKIIRSKLAVHWTSGEAELFARSAQRAAENAA</sequence>
<evidence type="ECO:0000313" key="3">
    <source>
        <dbReference type="Proteomes" id="UP000838100"/>
    </source>
</evidence>
<organism evidence="2 3">
    <name type="scientific">Sinobacterium norvegicum</name>
    <dbReference type="NCBI Taxonomy" id="1641715"/>
    <lineage>
        <taxon>Bacteria</taxon>
        <taxon>Pseudomonadati</taxon>
        <taxon>Pseudomonadota</taxon>
        <taxon>Gammaproteobacteria</taxon>
        <taxon>Cellvibrionales</taxon>
        <taxon>Spongiibacteraceae</taxon>
        <taxon>Sinobacterium</taxon>
    </lineage>
</organism>
<dbReference type="Proteomes" id="UP000838100">
    <property type="component" value="Unassembled WGS sequence"/>
</dbReference>
<protein>
    <recommendedName>
        <fullName evidence="1">SnoaL-like domain-containing protein</fullName>
    </recommendedName>
</protein>
<evidence type="ECO:0000313" key="2">
    <source>
        <dbReference type="EMBL" id="CAH0993068.1"/>
    </source>
</evidence>
<dbReference type="InterPro" id="IPR032710">
    <property type="entry name" value="NTF2-like_dom_sf"/>
</dbReference>
<keyword evidence="3" id="KW-1185">Reference proteome</keyword>